<sequence>MWRRLDGTKLARRDRRRRGPAVIVSVDYRLAPEHHNPAAYDDAFASLKAVVAACRPDGLEPWLAAHGDASPVVLAGENLKEAPPPLRQNAA</sequence>
<dbReference type="InterPro" id="IPR013094">
    <property type="entry name" value="AB_hydrolase_3"/>
</dbReference>
<accession>A0AAD8SGT9</accession>
<feature type="domain" description="Alpha/beta hydrolase fold-3" evidence="1">
    <location>
        <begin position="19"/>
        <end position="77"/>
    </location>
</feature>
<dbReference type="PANTHER" id="PTHR23024:SF674">
    <property type="entry name" value="OS09G0461900 PROTEIN"/>
    <property type="match status" value="1"/>
</dbReference>
<reference evidence="2" key="1">
    <citation type="submission" date="2023-07" db="EMBL/GenBank/DDBJ databases">
        <title>A chromosome-level genome assembly of Lolium multiflorum.</title>
        <authorList>
            <person name="Chen Y."/>
            <person name="Copetti D."/>
            <person name="Kolliker R."/>
            <person name="Studer B."/>
        </authorList>
    </citation>
    <scope>NUCLEOTIDE SEQUENCE</scope>
    <source>
        <strain evidence="2">02402/16</strain>
        <tissue evidence="2">Leaf</tissue>
    </source>
</reference>
<dbReference type="Proteomes" id="UP001231189">
    <property type="component" value="Unassembled WGS sequence"/>
</dbReference>
<dbReference type="InterPro" id="IPR050466">
    <property type="entry name" value="Carboxylest/Gibb_receptor"/>
</dbReference>
<keyword evidence="3" id="KW-1185">Reference proteome</keyword>
<proteinExistence type="predicted"/>
<evidence type="ECO:0000313" key="2">
    <source>
        <dbReference type="EMBL" id="KAK1651891.1"/>
    </source>
</evidence>
<dbReference type="AlphaFoldDB" id="A0AAD8SGT9"/>
<dbReference type="EMBL" id="JAUUTY010000004">
    <property type="protein sequence ID" value="KAK1651891.1"/>
    <property type="molecule type" value="Genomic_DNA"/>
</dbReference>
<organism evidence="2 3">
    <name type="scientific">Lolium multiflorum</name>
    <name type="common">Italian ryegrass</name>
    <name type="synonym">Lolium perenne subsp. multiflorum</name>
    <dbReference type="NCBI Taxonomy" id="4521"/>
    <lineage>
        <taxon>Eukaryota</taxon>
        <taxon>Viridiplantae</taxon>
        <taxon>Streptophyta</taxon>
        <taxon>Embryophyta</taxon>
        <taxon>Tracheophyta</taxon>
        <taxon>Spermatophyta</taxon>
        <taxon>Magnoliopsida</taxon>
        <taxon>Liliopsida</taxon>
        <taxon>Poales</taxon>
        <taxon>Poaceae</taxon>
        <taxon>BOP clade</taxon>
        <taxon>Pooideae</taxon>
        <taxon>Poodae</taxon>
        <taxon>Poeae</taxon>
        <taxon>Poeae Chloroplast Group 2 (Poeae type)</taxon>
        <taxon>Loliodinae</taxon>
        <taxon>Loliinae</taxon>
        <taxon>Lolium</taxon>
    </lineage>
</organism>
<dbReference type="InterPro" id="IPR029058">
    <property type="entry name" value="AB_hydrolase_fold"/>
</dbReference>
<evidence type="ECO:0000259" key="1">
    <source>
        <dbReference type="Pfam" id="PF07859"/>
    </source>
</evidence>
<dbReference type="SUPFAM" id="SSF53474">
    <property type="entry name" value="alpha/beta-Hydrolases"/>
    <property type="match status" value="1"/>
</dbReference>
<dbReference type="Pfam" id="PF07859">
    <property type="entry name" value="Abhydrolase_3"/>
    <property type="match status" value="1"/>
</dbReference>
<evidence type="ECO:0000313" key="3">
    <source>
        <dbReference type="Proteomes" id="UP001231189"/>
    </source>
</evidence>
<dbReference type="Gene3D" id="3.40.50.1820">
    <property type="entry name" value="alpha/beta hydrolase"/>
    <property type="match status" value="1"/>
</dbReference>
<dbReference type="GO" id="GO:0016787">
    <property type="term" value="F:hydrolase activity"/>
    <property type="evidence" value="ECO:0007669"/>
    <property type="project" value="InterPro"/>
</dbReference>
<comment type="caution">
    <text evidence="2">The sequence shown here is derived from an EMBL/GenBank/DDBJ whole genome shotgun (WGS) entry which is preliminary data.</text>
</comment>
<dbReference type="PANTHER" id="PTHR23024">
    <property type="entry name" value="ARYLACETAMIDE DEACETYLASE"/>
    <property type="match status" value="1"/>
</dbReference>
<name>A0AAD8SGT9_LOLMU</name>
<protein>
    <recommendedName>
        <fullName evidence="1">Alpha/beta hydrolase fold-3 domain-containing protein</fullName>
    </recommendedName>
</protein>
<gene>
    <name evidence="2" type="ORF">QYE76_069696</name>
</gene>